<keyword evidence="1" id="KW-0472">Membrane</keyword>
<evidence type="ECO:0000313" key="2">
    <source>
        <dbReference type="EMBL" id="KKN91586.1"/>
    </source>
</evidence>
<organism evidence="2">
    <name type="scientific">marine sediment metagenome</name>
    <dbReference type="NCBI Taxonomy" id="412755"/>
    <lineage>
        <taxon>unclassified sequences</taxon>
        <taxon>metagenomes</taxon>
        <taxon>ecological metagenomes</taxon>
    </lineage>
</organism>
<dbReference type="EMBL" id="LAZR01000102">
    <property type="protein sequence ID" value="KKN91586.1"/>
    <property type="molecule type" value="Genomic_DNA"/>
</dbReference>
<dbReference type="AlphaFoldDB" id="A0A0F9WYP5"/>
<protein>
    <submittedName>
        <fullName evidence="2">Uncharacterized protein</fullName>
    </submittedName>
</protein>
<keyword evidence="1" id="KW-1133">Transmembrane helix</keyword>
<comment type="caution">
    <text evidence="2">The sequence shown here is derived from an EMBL/GenBank/DDBJ whole genome shotgun (WGS) entry which is preliminary data.</text>
</comment>
<name>A0A0F9WYP5_9ZZZZ</name>
<sequence length="39" mass="4264">MMDGFGWMGGGMGFGGLWMLLLLVVVILAIFALVKYLSR</sequence>
<feature type="transmembrane region" description="Helical" evidence="1">
    <location>
        <begin position="12"/>
        <end position="34"/>
    </location>
</feature>
<keyword evidence="1" id="KW-0812">Transmembrane</keyword>
<gene>
    <name evidence="2" type="ORF">LCGC14_0216950</name>
</gene>
<accession>A0A0F9WYP5</accession>
<reference evidence="2" key="1">
    <citation type="journal article" date="2015" name="Nature">
        <title>Complex archaea that bridge the gap between prokaryotes and eukaryotes.</title>
        <authorList>
            <person name="Spang A."/>
            <person name="Saw J.H."/>
            <person name="Jorgensen S.L."/>
            <person name="Zaremba-Niedzwiedzka K."/>
            <person name="Martijn J."/>
            <person name="Lind A.E."/>
            <person name="van Eijk R."/>
            <person name="Schleper C."/>
            <person name="Guy L."/>
            <person name="Ettema T.J."/>
        </authorList>
    </citation>
    <scope>NUCLEOTIDE SEQUENCE</scope>
</reference>
<evidence type="ECO:0000256" key="1">
    <source>
        <dbReference type="SAM" id="Phobius"/>
    </source>
</evidence>
<proteinExistence type="predicted"/>